<feature type="compositionally biased region" description="Basic and acidic residues" evidence="5">
    <location>
        <begin position="974"/>
        <end position="990"/>
    </location>
</feature>
<feature type="compositionally biased region" description="Basic and acidic residues" evidence="5">
    <location>
        <begin position="773"/>
        <end position="966"/>
    </location>
</feature>
<evidence type="ECO:0000256" key="4">
    <source>
        <dbReference type="ARBA" id="ARBA00023242"/>
    </source>
</evidence>
<feature type="region of interest" description="Disordered" evidence="5">
    <location>
        <begin position="1"/>
        <end position="182"/>
    </location>
</feature>
<feature type="compositionally biased region" description="Basic and acidic residues" evidence="5">
    <location>
        <begin position="457"/>
        <end position="472"/>
    </location>
</feature>
<name>A0A067EW98_CITSI</name>
<comment type="subcellular location">
    <subcellularLocation>
        <location evidence="1">Nucleus</location>
    </subcellularLocation>
</comment>
<dbReference type="SMR" id="A0A067EW98"/>
<feature type="region of interest" description="Disordered" evidence="5">
    <location>
        <begin position="204"/>
        <end position="228"/>
    </location>
</feature>
<dbReference type="Pfam" id="PF05182">
    <property type="entry name" value="Fip1"/>
    <property type="match status" value="1"/>
</dbReference>
<feature type="domain" description="Pre-mRNA polyadenylation factor Fip1" evidence="6">
    <location>
        <begin position="347"/>
        <end position="389"/>
    </location>
</feature>
<keyword evidence="3" id="KW-0507">mRNA processing</keyword>
<dbReference type="GO" id="GO:0005634">
    <property type="term" value="C:nucleus"/>
    <property type="evidence" value="ECO:0007669"/>
    <property type="project" value="UniProtKB-SubCell"/>
</dbReference>
<dbReference type="AlphaFoldDB" id="A0A067EW98"/>
<dbReference type="PANTHER" id="PTHR36884">
    <property type="entry name" value="FIP1[III]-LIKE PROTEIN"/>
    <property type="match status" value="1"/>
</dbReference>
<evidence type="ECO:0000256" key="2">
    <source>
        <dbReference type="ARBA" id="ARBA00007459"/>
    </source>
</evidence>
<evidence type="ECO:0000313" key="7">
    <source>
        <dbReference type="EMBL" id="KDO59424.1"/>
    </source>
</evidence>
<evidence type="ECO:0000313" key="8">
    <source>
        <dbReference type="Proteomes" id="UP000027120"/>
    </source>
</evidence>
<protein>
    <recommendedName>
        <fullName evidence="6">Pre-mRNA polyadenylation factor Fip1 domain-containing protein</fullName>
    </recommendedName>
</protein>
<feature type="compositionally biased region" description="Basic and acidic residues" evidence="5">
    <location>
        <begin position="616"/>
        <end position="637"/>
    </location>
</feature>
<feature type="region of interest" description="Disordered" evidence="5">
    <location>
        <begin position="616"/>
        <end position="1048"/>
    </location>
</feature>
<feature type="region of interest" description="Disordered" evidence="5">
    <location>
        <begin position="399"/>
        <end position="483"/>
    </location>
</feature>
<reference evidence="7 8" key="1">
    <citation type="submission" date="2014-04" db="EMBL/GenBank/DDBJ databases">
        <authorList>
            <consortium name="International Citrus Genome Consortium"/>
            <person name="Gmitter F."/>
            <person name="Chen C."/>
            <person name="Farmerie W."/>
            <person name="Harkins T."/>
            <person name="Desany B."/>
            <person name="Mohiuddin M."/>
            <person name="Kodira C."/>
            <person name="Borodovsky M."/>
            <person name="Lomsadze A."/>
            <person name="Burns P."/>
            <person name="Jenkins J."/>
            <person name="Prochnik S."/>
            <person name="Shu S."/>
            <person name="Chapman J."/>
            <person name="Pitluck S."/>
            <person name="Schmutz J."/>
            <person name="Rokhsar D."/>
        </authorList>
    </citation>
    <scope>NUCLEOTIDE SEQUENCE</scope>
</reference>
<gene>
    <name evidence="7" type="ORF">CISIN_1g000758mg</name>
</gene>
<feature type="compositionally biased region" description="Basic and acidic residues" evidence="5">
    <location>
        <begin position="692"/>
        <end position="766"/>
    </location>
</feature>
<evidence type="ECO:0000256" key="3">
    <source>
        <dbReference type="ARBA" id="ARBA00022664"/>
    </source>
</evidence>
<feature type="compositionally biased region" description="Basic and acidic residues" evidence="5">
    <location>
        <begin position="645"/>
        <end position="669"/>
    </location>
</feature>
<proteinExistence type="inferred from homology"/>
<feature type="compositionally biased region" description="Acidic residues" evidence="5">
    <location>
        <begin position="136"/>
        <end position="153"/>
    </location>
</feature>
<feature type="compositionally biased region" description="Basic and acidic residues" evidence="5">
    <location>
        <begin position="126"/>
        <end position="135"/>
    </location>
</feature>
<dbReference type="GO" id="GO:0006397">
    <property type="term" value="P:mRNA processing"/>
    <property type="evidence" value="ECO:0007669"/>
    <property type="project" value="UniProtKB-KW"/>
</dbReference>
<feature type="compositionally biased region" description="Basic and acidic residues" evidence="5">
    <location>
        <begin position="676"/>
        <end position="685"/>
    </location>
</feature>
<comment type="similarity">
    <text evidence="2">Belongs to the FIP1 family.</text>
</comment>
<dbReference type="EMBL" id="KK784940">
    <property type="protein sequence ID" value="KDO59424.1"/>
    <property type="molecule type" value="Genomic_DNA"/>
</dbReference>
<dbReference type="InterPro" id="IPR044976">
    <property type="entry name" value="FIPS5/FIPS3-like"/>
</dbReference>
<dbReference type="Proteomes" id="UP000027120">
    <property type="component" value="Unassembled WGS sequence"/>
</dbReference>
<evidence type="ECO:0000256" key="1">
    <source>
        <dbReference type="ARBA" id="ARBA00004123"/>
    </source>
</evidence>
<feature type="region of interest" description="Disordered" evidence="5">
    <location>
        <begin position="514"/>
        <end position="602"/>
    </location>
</feature>
<dbReference type="InterPro" id="IPR007854">
    <property type="entry name" value="Fip1_dom"/>
</dbReference>
<evidence type="ECO:0000259" key="6">
    <source>
        <dbReference type="Pfam" id="PF05182"/>
    </source>
</evidence>
<keyword evidence="8" id="KW-1185">Reference proteome</keyword>
<accession>A0A067EW98</accession>
<dbReference type="PANTHER" id="PTHR36884:SF1">
    <property type="entry name" value="FIP1[V]-LIKE PROTEIN"/>
    <property type="match status" value="1"/>
</dbReference>
<feature type="compositionally biased region" description="Basic and acidic residues" evidence="5">
    <location>
        <begin position="999"/>
        <end position="1017"/>
    </location>
</feature>
<evidence type="ECO:0000256" key="5">
    <source>
        <dbReference type="SAM" id="MobiDB-lite"/>
    </source>
</evidence>
<feature type="compositionally biased region" description="Polar residues" evidence="5">
    <location>
        <begin position="20"/>
        <end position="32"/>
    </location>
</feature>
<sequence>MEDDDEFGDLYTDVLRPLSAASQSPHQTSPAAPTSLHRPIDLDLNLKSNDHPASAPNSTPPHTLAPTPPLPSFHAPPRADTDGEFTDNDNDVKVKFDIEEANNGISNDDDVPGIEIPGISQNSVENSEHQNRNEGEAGEEAEDDWESDSEDDLQIVLNEDNHRPMLIDGGGGDDDDDEDGDPLVIVADADASNHQGLMVEEQEWGGDDAPAQMGEGGAEKKEGTGERANGAAASAATAAAAAKIGYSNHFAYHNPYHSQFKYVRPGAAPIPGSATAVAAGGPGQVRPLVNMGPAAGRGRGDWRPAGMKTAPPMQKGFHPGFGMSASGVNMAGRGLEFTLPSHKTIFEVDIDGFEEKPWKYPGVDITDFFNFGLNEESWKDYCKQLEQHRLETTMQSKIRVYESGRDQPTGRAIQVEGGSGERLPSIDTRPPRIRDSDAIIEIVCQDSVDDDSSAGNGDRDNDLPREDRRGENDGAEDEMGPVDTEYFDGFREAYDSRNRELVRHEAPFMNVAHDNIPEGNGLLPFPPEAPLRYRPGSRGPTPKYPGENIGTSHEQRRRPGRTGDRSPRMTPSQSPQIRKFHDNQDEESVESMEGKHSPLSSPVIVRDARELSVEHKDAVHDELWREGDEEVMQDRRSTRMGSMKKHPEENEQSFRRKDREGRQEMERNRMVAIGREGSHPRRDFDPSLTHDMQMKPEGFDRRKERENSDGVWQRREDEPYSRKNRIEDTRKREREHLDEIGARHRGKARESERIDRDEYLHSRKQLDNGSYRPHYDKDASSRHRERDDSLKSRYEMVDDYISKRRKDDEYVRRDHAEKDEILHGHRDLTSRRKRERDDILDQRRREDQQRIRENFDDHHPVRHKDENWSQRERGERQREREDWHRLKPHEEILSKREREEGRGAVRSGRSSEDRAWVGHARVKDEYKGSDKEYQVKDTVRHSEQLKRRERIEDESRPPHRGREDVYARGNQISNEDRKSRQERSGTRNDRSANTSDNNRVNEKKHKESSRKNRESEVGNHNSLVASKRNQEDQSGHVSEMVCSIDTRA</sequence>
<feature type="compositionally biased region" description="Acidic residues" evidence="5">
    <location>
        <begin position="171"/>
        <end position="181"/>
    </location>
</feature>
<keyword evidence="4" id="KW-0539">Nucleus</keyword>
<organism evidence="7 8">
    <name type="scientific">Citrus sinensis</name>
    <name type="common">Sweet orange</name>
    <name type="synonym">Citrus aurantium var. sinensis</name>
    <dbReference type="NCBI Taxonomy" id="2711"/>
    <lineage>
        <taxon>Eukaryota</taxon>
        <taxon>Viridiplantae</taxon>
        <taxon>Streptophyta</taxon>
        <taxon>Embryophyta</taxon>
        <taxon>Tracheophyta</taxon>
        <taxon>Spermatophyta</taxon>
        <taxon>Magnoliopsida</taxon>
        <taxon>eudicotyledons</taxon>
        <taxon>Gunneridae</taxon>
        <taxon>Pentapetalae</taxon>
        <taxon>rosids</taxon>
        <taxon>malvids</taxon>
        <taxon>Sapindales</taxon>
        <taxon>Rutaceae</taxon>
        <taxon>Aurantioideae</taxon>
        <taxon>Citrus</taxon>
    </lineage>
</organism>